<evidence type="ECO:0000256" key="2">
    <source>
        <dbReference type="ARBA" id="ARBA00022676"/>
    </source>
</evidence>
<dbReference type="PANTHER" id="PTHR14453:SF89">
    <property type="entry name" value="PROTEIN MONO-ADP-RIBOSYLTRANSFERASE PARP14"/>
    <property type="match status" value="1"/>
</dbReference>
<evidence type="ECO:0000313" key="10">
    <source>
        <dbReference type="Ensembl" id="ENSMZEP00005034406.1"/>
    </source>
</evidence>
<evidence type="ECO:0000256" key="4">
    <source>
        <dbReference type="ARBA" id="ARBA00023027"/>
    </source>
</evidence>
<protein>
    <recommendedName>
        <fullName evidence="7">Poly [ADP-ribose] polymerase</fullName>
        <shortName evidence="7">PARP</shortName>
        <ecNumber evidence="7">2.4.2.-</ecNumber>
    </recommendedName>
</protein>
<dbReference type="GO" id="GO:0005634">
    <property type="term" value="C:nucleus"/>
    <property type="evidence" value="ECO:0007669"/>
    <property type="project" value="UniProtKB-SubCell"/>
</dbReference>
<dbReference type="GO" id="GO:0010629">
    <property type="term" value="P:negative regulation of gene expression"/>
    <property type="evidence" value="ECO:0007669"/>
    <property type="project" value="TreeGrafter"/>
</dbReference>
<dbReference type="STRING" id="106582.ENSMZEP00005034406"/>
<evidence type="ECO:0000256" key="1">
    <source>
        <dbReference type="ARBA" id="ARBA00004123"/>
    </source>
</evidence>
<proteinExistence type="inferred from homology"/>
<keyword evidence="2 7" id="KW-0328">Glycosyltransferase</keyword>
<dbReference type="Pfam" id="PF01661">
    <property type="entry name" value="Macro"/>
    <property type="match status" value="2"/>
</dbReference>
<dbReference type="GO" id="GO:0044389">
    <property type="term" value="F:ubiquitin-like protein ligase binding"/>
    <property type="evidence" value="ECO:0007669"/>
    <property type="project" value="TreeGrafter"/>
</dbReference>
<dbReference type="FunFam" id="3.90.228.10:FF:000008">
    <property type="entry name" value="Poly [ADP-ribose] polymerase"/>
    <property type="match status" value="1"/>
</dbReference>
<dbReference type="PROSITE" id="PS51059">
    <property type="entry name" value="PARP_CATALYTIC"/>
    <property type="match status" value="1"/>
</dbReference>
<dbReference type="Ensembl" id="ENSMZET00005035616.1">
    <property type="protein sequence ID" value="ENSMZEP00005034406.1"/>
    <property type="gene ID" value="ENSMZEG00005025708.1"/>
</dbReference>
<dbReference type="AlphaFoldDB" id="A0A3P9DJS3"/>
<dbReference type="GO" id="GO:0003714">
    <property type="term" value="F:transcription corepressor activity"/>
    <property type="evidence" value="ECO:0007669"/>
    <property type="project" value="TreeGrafter"/>
</dbReference>
<name>A0A3P9DJS3_9CICH</name>
<evidence type="ECO:0000259" key="8">
    <source>
        <dbReference type="PROSITE" id="PS51059"/>
    </source>
</evidence>
<dbReference type="SUPFAM" id="SSF56399">
    <property type="entry name" value="ADP-ribosylation"/>
    <property type="match status" value="1"/>
</dbReference>
<keyword evidence="3 7" id="KW-0808">Transferase</keyword>
<keyword evidence="5" id="KW-0539">Nucleus</keyword>
<dbReference type="InterPro" id="IPR052056">
    <property type="entry name" value="Mono-ARTD/PARP"/>
</dbReference>
<dbReference type="InterPro" id="IPR002589">
    <property type="entry name" value="Macro_dom"/>
</dbReference>
<dbReference type="Gene3D" id="3.90.228.10">
    <property type="match status" value="1"/>
</dbReference>
<evidence type="ECO:0000256" key="6">
    <source>
        <dbReference type="ARBA" id="ARBA00024347"/>
    </source>
</evidence>
<dbReference type="PANTHER" id="PTHR14453">
    <property type="entry name" value="PARP/ZINC FINGER CCCH TYPE DOMAIN CONTAINING PROTEIN"/>
    <property type="match status" value="1"/>
</dbReference>
<dbReference type="SUPFAM" id="SSF52949">
    <property type="entry name" value="Macro domain-like"/>
    <property type="match status" value="2"/>
</dbReference>
<dbReference type="GO" id="GO:0070212">
    <property type="term" value="P:protein poly-ADP-ribosylation"/>
    <property type="evidence" value="ECO:0007669"/>
    <property type="project" value="TreeGrafter"/>
</dbReference>
<dbReference type="InterPro" id="IPR012317">
    <property type="entry name" value="Poly(ADP-ribose)pol_cat_dom"/>
</dbReference>
<dbReference type="GO" id="GO:0005737">
    <property type="term" value="C:cytoplasm"/>
    <property type="evidence" value="ECO:0007669"/>
    <property type="project" value="TreeGrafter"/>
</dbReference>
<dbReference type="GO" id="GO:0060335">
    <property type="term" value="P:positive regulation of type II interferon-mediated signaling pathway"/>
    <property type="evidence" value="ECO:0007669"/>
    <property type="project" value="TreeGrafter"/>
</dbReference>
<dbReference type="GO" id="GO:1990404">
    <property type="term" value="F:NAD+-protein mono-ADP-ribosyltransferase activity"/>
    <property type="evidence" value="ECO:0007669"/>
    <property type="project" value="TreeGrafter"/>
</dbReference>
<evidence type="ECO:0000259" key="9">
    <source>
        <dbReference type="PROSITE" id="PS51154"/>
    </source>
</evidence>
<dbReference type="EC" id="2.4.2.-" evidence="7"/>
<evidence type="ECO:0000256" key="3">
    <source>
        <dbReference type="ARBA" id="ARBA00022679"/>
    </source>
</evidence>
<dbReference type="GO" id="GO:0003950">
    <property type="term" value="F:NAD+ poly-ADP-ribosyltransferase activity"/>
    <property type="evidence" value="ECO:0007669"/>
    <property type="project" value="UniProtKB-UniRule"/>
</dbReference>
<evidence type="ECO:0000256" key="5">
    <source>
        <dbReference type="ARBA" id="ARBA00023242"/>
    </source>
</evidence>
<reference evidence="10" key="1">
    <citation type="submission" date="2025-08" db="UniProtKB">
        <authorList>
            <consortium name="Ensembl"/>
        </authorList>
    </citation>
    <scope>IDENTIFICATION</scope>
</reference>
<feature type="domain" description="Macro" evidence="9">
    <location>
        <begin position="90"/>
        <end position="300"/>
    </location>
</feature>
<keyword evidence="4 7" id="KW-0520">NAD</keyword>
<comment type="subcellular location">
    <subcellularLocation>
        <location evidence="1">Nucleus</location>
    </subcellularLocation>
</comment>
<dbReference type="GeneTree" id="ENSGT00940000154311"/>
<evidence type="ECO:0000256" key="7">
    <source>
        <dbReference type="RuleBase" id="RU362114"/>
    </source>
</evidence>
<sequence length="610" mass="67101">MEKVKDKVRVSYRNEAICLSGSRVNVTHCKTVVEGAVSAVVFESLNVFKSGVKKLFQENEALYVSSIKTKTGCLVQLVDRPVLQPTGSDQYLYHIQSKEGLDILLTKGNIEATMVIVNSVPPNLNLNSGAVSKAILRAAGPKLQQSINAQGAAGNVGEIIITEGCQLKNKKVFHTVAPHWDNGQGIFMDCLDKAENNNLTSISLPAIGTGELCFPTAVVASLMLDKILEFSKKRKPKHLKKVHILFMFIQLFTAGGPFSKLTSTSDMHETKMGNVTIQVVTGDITRETTDIIVNSSKESFSFKSDPLSPHLGAKSNPGMIMTQPGNLKCKKILHVVGDSDPVKINKVVKDALQMCVKSSYTSVSFPAIGTGNAQGRLVADAMLDAVIDALRQNTSSPLTTIRIVIFQKAMLKDFHSSLEQRAATDRKPKDKRKGTLAGIASKFKGKNILHKRHFSSSQIERIQNPGLWKRLQIKKRDLELRNGHQNNERRLFHGTCNTTVPIINDRGFNRSHSGKNAAFYGDGTYFAVNASYSANDTYSKPNQNGEKFMYVCRVLTGDFTLGQQGMIEPPAKGTASTDLYDSVVDNLTNPTMFVVFHDDHAYPEYLITFK</sequence>
<dbReference type="Gene3D" id="3.40.220.10">
    <property type="entry name" value="Leucine Aminopeptidase, subunit E, domain 1"/>
    <property type="match status" value="2"/>
</dbReference>
<dbReference type="SMART" id="SM00506">
    <property type="entry name" value="A1pp"/>
    <property type="match status" value="2"/>
</dbReference>
<dbReference type="Pfam" id="PF00644">
    <property type="entry name" value="PARP"/>
    <property type="match status" value="1"/>
</dbReference>
<dbReference type="CDD" id="cd01439">
    <property type="entry name" value="TCCD_inducible_PARP_like"/>
    <property type="match status" value="1"/>
</dbReference>
<comment type="similarity">
    <text evidence="6">Belongs to the ARTD/PARP family.</text>
</comment>
<dbReference type="PROSITE" id="PS51154">
    <property type="entry name" value="MACRO"/>
    <property type="match status" value="1"/>
</dbReference>
<evidence type="ECO:0000313" key="11">
    <source>
        <dbReference type="Proteomes" id="UP000265160"/>
    </source>
</evidence>
<reference evidence="10" key="2">
    <citation type="submission" date="2025-09" db="UniProtKB">
        <authorList>
            <consortium name="Ensembl"/>
        </authorList>
    </citation>
    <scope>IDENTIFICATION</scope>
</reference>
<accession>A0A3P9DJS3</accession>
<dbReference type="InterPro" id="IPR043472">
    <property type="entry name" value="Macro_dom-like"/>
</dbReference>
<keyword evidence="11" id="KW-1185">Reference proteome</keyword>
<feature type="domain" description="PARP catalytic" evidence="8">
    <location>
        <begin position="423"/>
        <end position="610"/>
    </location>
</feature>
<organism evidence="10 11">
    <name type="scientific">Maylandia zebra</name>
    <name type="common">zebra mbuna</name>
    <dbReference type="NCBI Taxonomy" id="106582"/>
    <lineage>
        <taxon>Eukaryota</taxon>
        <taxon>Metazoa</taxon>
        <taxon>Chordata</taxon>
        <taxon>Craniata</taxon>
        <taxon>Vertebrata</taxon>
        <taxon>Euteleostomi</taxon>
        <taxon>Actinopterygii</taxon>
        <taxon>Neopterygii</taxon>
        <taxon>Teleostei</taxon>
        <taxon>Neoteleostei</taxon>
        <taxon>Acanthomorphata</taxon>
        <taxon>Ovalentaria</taxon>
        <taxon>Cichlomorphae</taxon>
        <taxon>Cichliformes</taxon>
        <taxon>Cichlidae</taxon>
        <taxon>African cichlids</taxon>
        <taxon>Pseudocrenilabrinae</taxon>
        <taxon>Haplochromini</taxon>
        <taxon>Maylandia</taxon>
        <taxon>Maylandia zebra complex</taxon>
    </lineage>
</organism>
<dbReference type="Proteomes" id="UP000265160">
    <property type="component" value="Unplaced"/>
</dbReference>